<dbReference type="Pfam" id="PF10977">
    <property type="entry name" value="DUF2797"/>
    <property type="match status" value="1"/>
</dbReference>
<dbReference type="Proteomes" id="UP001200513">
    <property type="component" value="Chromosome"/>
</dbReference>
<dbReference type="InterPro" id="IPR021246">
    <property type="entry name" value="DUF2797"/>
</dbReference>
<dbReference type="AlphaFoldDB" id="A0A9Y1BT07"/>
<proteinExistence type="predicted"/>
<reference evidence="1" key="1">
    <citation type="journal article" date="2022" name="Nat. Microbiol.">
        <title>Unique mobile elements and scalable gene flow at the prokaryote-eukaryote boundary revealed by circularized Asgard archaea genomes.</title>
        <authorList>
            <person name="Wu F."/>
            <person name="Speth D.R."/>
            <person name="Philosof A."/>
            <person name="Cremiere A."/>
            <person name="Narayanan A."/>
            <person name="Barco R.A."/>
            <person name="Connon S.A."/>
            <person name="Amend J.P."/>
            <person name="Antoshechkin I.A."/>
            <person name="Orphan V.J."/>
        </authorList>
    </citation>
    <scope>NUCLEOTIDE SEQUENCE</scope>
    <source>
        <strain evidence="1">PR6</strain>
    </source>
</reference>
<dbReference type="EMBL" id="CP084167">
    <property type="protein sequence ID" value="UJG44417.1"/>
    <property type="molecule type" value="Genomic_DNA"/>
</dbReference>
<evidence type="ECO:0000313" key="1">
    <source>
        <dbReference type="EMBL" id="UJG44417.1"/>
    </source>
</evidence>
<accession>A0A9Y1BT07</accession>
<protein>
    <submittedName>
        <fullName evidence="1">DUF2797 domain-containing protein</fullName>
    </submittedName>
</protein>
<gene>
    <name evidence="1" type="ORF">K9W46_04355</name>
</gene>
<organism evidence="1">
    <name type="scientific">Candidatus Heimdallarchaeum endolithica</name>
    <dbReference type="NCBI Taxonomy" id="2876572"/>
    <lineage>
        <taxon>Archaea</taxon>
        <taxon>Promethearchaeati</taxon>
        <taxon>Candidatus Heimdallarchaeota</taxon>
        <taxon>Candidatus Heimdallarchaeia (ex Rinke et al. 2021) (nom. nud.)</taxon>
        <taxon>Candidatus Heimdallarchaeales</taxon>
        <taxon>Candidatus Heimdallarchaeaceae</taxon>
        <taxon>Candidatus Heimdallarchaeum</taxon>
    </lineage>
</organism>
<sequence>MTQNIEYIEGIRNQYQVAKSELEEIFFPTVVTRYSVILGSGTTYHTYLIARNANLDYYRITLNGLIDLNFGKKVCLTCGKKINENETKTYCNNCTTEEEEKYKNCLFHSPFKYYNKKCTLEYQPCQVLGNREKCYSKYILYFGRFGEKIKVGISRFSYGKYKYKRIIEQGLNEAIVVYPFNSLPEVTFYERMLIDELGLAEKITFEEKVEALLNPTFIEIETYYPLKQIKELFYNKKLKKIDVYPDNLLENVVSSSFDITLKKNIKKLSGTIIFTQGNVGIIKKTNELTFFDISKLVGRELERRNEEW</sequence>
<name>A0A9Y1BT07_9ARCH</name>